<evidence type="ECO:0000259" key="6">
    <source>
        <dbReference type="SMART" id="SM00385"/>
    </source>
</evidence>
<evidence type="ECO:0000256" key="1">
    <source>
        <dbReference type="ARBA" id="ARBA00022618"/>
    </source>
</evidence>
<comment type="caution">
    <text evidence="8">The sequence shown here is derived from an EMBL/GenBank/DDBJ whole genome shotgun (WGS) entry which is preliminary data.</text>
</comment>
<dbReference type="Gene3D" id="1.10.472.10">
    <property type="entry name" value="Cyclin-like"/>
    <property type="match status" value="2"/>
</dbReference>
<dbReference type="SMART" id="SM00385">
    <property type="entry name" value="CYCLIN"/>
    <property type="match status" value="2"/>
</dbReference>
<feature type="domain" description="Cyclin-like" evidence="6">
    <location>
        <begin position="158"/>
        <end position="242"/>
    </location>
</feature>
<dbReference type="InterPro" id="IPR036915">
    <property type="entry name" value="Cyclin-like_sf"/>
</dbReference>
<dbReference type="PANTHER" id="PTHR10177">
    <property type="entry name" value="CYCLINS"/>
    <property type="match status" value="1"/>
</dbReference>
<dbReference type="CDD" id="cd20537">
    <property type="entry name" value="CYCLIN_CCNO-like_rpt2"/>
    <property type="match status" value="1"/>
</dbReference>
<dbReference type="SMART" id="SM01332">
    <property type="entry name" value="Cyclin_C"/>
    <property type="match status" value="1"/>
</dbReference>
<dbReference type="InterPro" id="IPR013763">
    <property type="entry name" value="Cyclin-like_dom"/>
</dbReference>
<dbReference type="EMBL" id="JAPFFF010000007">
    <property type="protein sequence ID" value="KAK8885484.1"/>
    <property type="molecule type" value="Genomic_DNA"/>
</dbReference>
<feature type="compositionally biased region" description="Acidic residues" evidence="5">
    <location>
        <begin position="72"/>
        <end position="89"/>
    </location>
</feature>
<gene>
    <name evidence="8" type="ORF">M9Y10_040933</name>
</gene>
<evidence type="ECO:0000259" key="7">
    <source>
        <dbReference type="SMART" id="SM01332"/>
    </source>
</evidence>
<dbReference type="InterPro" id="IPR006671">
    <property type="entry name" value="Cyclin_N"/>
</dbReference>
<feature type="domain" description="Cyclin C-terminal" evidence="7">
    <location>
        <begin position="251"/>
        <end position="366"/>
    </location>
</feature>
<protein>
    <recommendedName>
        <fullName evidence="10">Cyclin, N-terminal domain containing protein</fullName>
    </recommendedName>
</protein>
<evidence type="ECO:0000256" key="5">
    <source>
        <dbReference type="SAM" id="MobiDB-lite"/>
    </source>
</evidence>
<feature type="region of interest" description="Disordered" evidence="5">
    <location>
        <begin position="65"/>
        <end position="89"/>
    </location>
</feature>
<keyword evidence="1" id="KW-0132">Cell division</keyword>
<dbReference type="Pfam" id="PF00134">
    <property type="entry name" value="Cyclin_N"/>
    <property type="match status" value="1"/>
</dbReference>
<dbReference type="Proteomes" id="UP001470230">
    <property type="component" value="Unassembled WGS sequence"/>
</dbReference>
<accession>A0ABR2K325</accession>
<evidence type="ECO:0000256" key="4">
    <source>
        <dbReference type="RuleBase" id="RU000383"/>
    </source>
</evidence>
<evidence type="ECO:0000256" key="3">
    <source>
        <dbReference type="ARBA" id="ARBA00023306"/>
    </source>
</evidence>
<name>A0ABR2K325_9EUKA</name>
<evidence type="ECO:0000256" key="2">
    <source>
        <dbReference type="ARBA" id="ARBA00023127"/>
    </source>
</evidence>
<evidence type="ECO:0008006" key="10">
    <source>
        <dbReference type="Google" id="ProtNLM"/>
    </source>
</evidence>
<keyword evidence="2 4" id="KW-0195">Cyclin</keyword>
<evidence type="ECO:0000313" key="8">
    <source>
        <dbReference type="EMBL" id="KAK8885484.1"/>
    </source>
</evidence>
<dbReference type="InterPro" id="IPR004367">
    <property type="entry name" value="Cyclin_C-dom"/>
</dbReference>
<dbReference type="SUPFAM" id="SSF47954">
    <property type="entry name" value="Cyclin-like"/>
    <property type="match status" value="2"/>
</dbReference>
<sequence>MIKANPQKYNKIDSDQKESTTSAQYGHQSYLLLFKKTVRDEKDEYSDPDMNDELTDVENRNICSSKNNISDFTDEESNYSDDGDDTDDDDYDVNDFDKLPEIDQINISKPEKLARYAETIFSVVRQDVSDTLSNVISSEIIKTTQAEITSSLHELAVKWILQVHQEYKMSSDTLYESITYLNTILSKTPVRQDQLQLVSVTCIWMASKVEERTVPKLEELSYICRYQYKEEDFVKCEKKILKLLDFRLSFPTSKMFLRRLLDAISAEAQIIEVATFFCDLSLIPMELIDFTPMSIAMASVCLGKICLNMFCPTQRLLAYSHLDNSEDVKKCACILLQHAQKVVNDKDHILYKKFTQDNLSGLIREIDLSVNLINKI</sequence>
<organism evidence="8 9">
    <name type="scientific">Tritrichomonas musculus</name>
    <dbReference type="NCBI Taxonomy" id="1915356"/>
    <lineage>
        <taxon>Eukaryota</taxon>
        <taxon>Metamonada</taxon>
        <taxon>Parabasalia</taxon>
        <taxon>Tritrichomonadida</taxon>
        <taxon>Tritrichomonadidae</taxon>
        <taxon>Tritrichomonas</taxon>
    </lineage>
</organism>
<keyword evidence="3" id="KW-0131">Cell cycle</keyword>
<dbReference type="Pfam" id="PF02984">
    <property type="entry name" value="Cyclin_C"/>
    <property type="match status" value="1"/>
</dbReference>
<feature type="domain" description="Cyclin-like" evidence="6">
    <location>
        <begin position="255"/>
        <end position="337"/>
    </location>
</feature>
<evidence type="ECO:0000313" key="9">
    <source>
        <dbReference type="Proteomes" id="UP001470230"/>
    </source>
</evidence>
<dbReference type="InterPro" id="IPR046965">
    <property type="entry name" value="Cyclin_A/B-like"/>
</dbReference>
<dbReference type="InterPro" id="IPR039361">
    <property type="entry name" value="Cyclin"/>
</dbReference>
<feature type="region of interest" description="Disordered" evidence="5">
    <location>
        <begin position="1"/>
        <end position="23"/>
    </location>
</feature>
<proteinExistence type="inferred from homology"/>
<dbReference type="PIRSF" id="PIRSF001771">
    <property type="entry name" value="Cyclin_A_B_D_E"/>
    <property type="match status" value="1"/>
</dbReference>
<reference evidence="8 9" key="1">
    <citation type="submission" date="2024-04" db="EMBL/GenBank/DDBJ databases">
        <title>Tritrichomonas musculus Genome.</title>
        <authorList>
            <person name="Alves-Ferreira E."/>
            <person name="Grigg M."/>
            <person name="Lorenzi H."/>
            <person name="Galac M."/>
        </authorList>
    </citation>
    <scope>NUCLEOTIDE SEQUENCE [LARGE SCALE GENOMIC DNA]</scope>
    <source>
        <strain evidence="8 9">EAF2021</strain>
    </source>
</reference>
<keyword evidence="9" id="KW-1185">Reference proteome</keyword>
<comment type="similarity">
    <text evidence="4">Belongs to the cyclin family.</text>
</comment>